<reference evidence="3 4" key="1">
    <citation type="submission" date="2018-08" db="EMBL/GenBank/DDBJ databases">
        <title>A genome reference for cultivated species of the human gut microbiota.</title>
        <authorList>
            <person name="Zou Y."/>
            <person name="Xue W."/>
            <person name="Luo G."/>
        </authorList>
    </citation>
    <scope>NUCLEOTIDE SEQUENCE [LARGE SCALE GENOMIC DNA]</scope>
    <source>
        <strain evidence="3 4">AF24-29</strain>
    </source>
</reference>
<evidence type="ECO:0000313" key="4">
    <source>
        <dbReference type="Proteomes" id="UP000284178"/>
    </source>
</evidence>
<evidence type="ECO:0000256" key="2">
    <source>
        <dbReference type="SAM" id="Phobius"/>
    </source>
</evidence>
<dbReference type="EMBL" id="QRUP01000011">
    <property type="protein sequence ID" value="RGR73510.1"/>
    <property type="molecule type" value="Genomic_DNA"/>
</dbReference>
<evidence type="ECO:0008006" key="5">
    <source>
        <dbReference type="Google" id="ProtNLM"/>
    </source>
</evidence>
<protein>
    <recommendedName>
        <fullName evidence="5">5-bromo-4-chloroindolyl phosphate hydrolysis protein</fullName>
    </recommendedName>
</protein>
<name>A0A412FZE0_9FIRM</name>
<feature type="region of interest" description="Disordered" evidence="1">
    <location>
        <begin position="142"/>
        <end position="175"/>
    </location>
</feature>
<evidence type="ECO:0000313" key="3">
    <source>
        <dbReference type="EMBL" id="RGR73510.1"/>
    </source>
</evidence>
<dbReference type="Proteomes" id="UP000284178">
    <property type="component" value="Unassembled WGS sequence"/>
</dbReference>
<gene>
    <name evidence="3" type="ORF">DWY25_09800</name>
</gene>
<keyword evidence="4" id="KW-1185">Reference proteome</keyword>
<evidence type="ECO:0000256" key="1">
    <source>
        <dbReference type="SAM" id="MobiDB-lite"/>
    </source>
</evidence>
<keyword evidence="2" id="KW-0812">Transmembrane</keyword>
<organism evidence="3 4">
    <name type="scientific">Holdemania filiformis</name>
    <dbReference type="NCBI Taxonomy" id="61171"/>
    <lineage>
        <taxon>Bacteria</taxon>
        <taxon>Bacillati</taxon>
        <taxon>Bacillota</taxon>
        <taxon>Erysipelotrichia</taxon>
        <taxon>Erysipelotrichales</taxon>
        <taxon>Erysipelotrichaceae</taxon>
        <taxon>Holdemania</taxon>
    </lineage>
</organism>
<keyword evidence="2" id="KW-0472">Membrane</keyword>
<dbReference type="RefSeq" id="WP_117895080.1">
    <property type="nucleotide sequence ID" value="NZ_CABJCV010000011.1"/>
</dbReference>
<sequence>MRNSWIFPVLFFMIIFGFGGMFSGLLFPLIIFFIIYKSVTKNNEGRETVRRRSSSGQSRTRLSGRQSDLVNEALGRYFRTHEKLPLLEEISLRPEKAEYTGLRNLILLKDDDCIGTLDEFGERYPRLYNEVLRLLVEFAKQPQPEEKPRTAATPEPEAAPKEEPAAPQPEPEQPELDRAEAYIEKINALNTEIANESITNGLYQTCALLKHLAIAEEKFPENKDKLDKLYQYYLPILLDILENYKNIGQSAANHEDFQEAEDRLNKTIILINEAMKTISATMAEDDLMSLSADMTTLEALLKKDGLVQEGTLSSVRK</sequence>
<dbReference type="AlphaFoldDB" id="A0A412FZE0"/>
<proteinExistence type="predicted"/>
<accession>A0A412FZE0</accession>
<keyword evidence="2" id="KW-1133">Transmembrane helix</keyword>
<dbReference type="GeneID" id="83015693"/>
<comment type="caution">
    <text evidence="3">The sequence shown here is derived from an EMBL/GenBank/DDBJ whole genome shotgun (WGS) entry which is preliminary data.</text>
</comment>
<feature type="transmembrane region" description="Helical" evidence="2">
    <location>
        <begin position="6"/>
        <end position="36"/>
    </location>
</feature>